<name>A0A2N6NFY1_BEABA</name>
<gene>
    <name evidence="3" type="ORF">BM221_008399</name>
</gene>
<organism evidence="3 4">
    <name type="scientific">Beauveria bassiana</name>
    <name type="common">White muscardine disease fungus</name>
    <name type="synonym">Tritirachium shiotae</name>
    <dbReference type="NCBI Taxonomy" id="176275"/>
    <lineage>
        <taxon>Eukaryota</taxon>
        <taxon>Fungi</taxon>
        <taxon>Dikarya</taxon>
        <taxon>Ascomycota</taxon>
        <taxon>Pezizomycotina</taxon>
        <taxon>Sordariomycetes</taxon>
        <taxon>Hypocreomycetidae</taxon>
        <taxon>Hypocreales</taxon>
        <taxon>Cordycipitaceae</taxon>
        <taxon>Beauveria</taxon>
    </lineage>
</organism>
<keyword evidence="2" id="KW-0732">Signal</keyword>
<dbReference type="EMBL" id="MRVG01000009">
    <property type="protein sequence ID" value="PMB66197.1"/>
    <property type="molecule type" value="Genomic_DNA"/>
</dbReference>
<dbReference type="OMA" id="NGNIIPF"/>
<dbReference type="Proteomes" id="UP000235728">
    <property type="component" value="Unassembled WGS sequence"/>
</dbReference>
<reference evidence="3 4" key="1">
    <citation type="journal article" date="2016" name="Appl. Microbiol. Biotechnol.">
        <title>Characterization of T-DNA insertion mutants with decreased virulence in the entomopathogenic fungus Beauveria bassiana JEF-007.</title>
        <authorList>
            <person name="Kim S."/>
            <person name="Lee S.J."/>
            <person name="Nai Y.S."/>
            <person name="Yu J.S."/>
            <person name="Lee M.R."/>
            <person name="Yang Y.T."/>
            <person name="Kim J.S."/>
        </authorList>
    </citation>
    <scope>NUCLEOTIDE SEQUENCE [LARGE SCALE GENOMIC DNA]</scope>
    <source>
        <strain evidence="3 4">JEF-007</strain>
    </source>
</reference>
<feature type="compositionally biased region" description="Polar residues" evidence="1">
    <location>
        <begin position="51"/>
        <end position="62"/>
    </location>
</feature>
<evidence type="ECO:0000256" key="2">
    <source>
        <dbReference type="SAM" id="SignalP"/>
    </source>
</evidence>
<protein>
    <submittedName>
        <fullName evidence="3">Uncharacterized protein</fullName>
    </submittedName>
</protein>
<accession>A0A2N6NFY1</accession>
<proteinExistence type="predicted"/>
<feature type="region of interest" description="Disordered" evidence="1">
    <location>
        <begin position="26"/>
        <end position="62"/>
    </location>
</feature>
<sequence>MHFTAITLFALVAAVMANPLVPRQAADENSVTVETPAMTDGKGNIVPFNADSVSQPNLSAGL</sequence>
<evidence type="ECO:0000313" key="4">
    <source>
        <dbReference type="Proteomes" id="UP000235728"/>
    </source>
</evidence>
<evidence type="ECO:0000313" key="3">
    <source>
        <dbReference type="EMBL" id="PMB66197.1"/>
    </source>
</evidence>
<dbReference type="AlphaFoldDB" id="A0A2N6NFY1"/>
<evidence type="ECO:0000256" key="1">
    <source>
        <dbReference type="SAM" id="MobiDB-lite"/>
    </source>
</evidence>
<feature type="signal peptide" evidence="2">
    <location>
        <begin position="1"/>
        <end position="17"/>
    </location>
</feature>
<feature type="chain" id="PRO_5014911636" evidence="2">
    <location>
        <begin position="18"/>
        <end position="62"/>
    </location>
</feature>
<comment type="caution">
    <text evidence="3">The sequence shown here is derived from an EMBL/GenBank/DDBJ whole genome shotgun (WGS) entry which is preliminary data.</text>
</comment>